<feature type="transmembrane region" description="Helical" evidence="7">
    <location>
        <begin position="27"/>
        <end position="45"/>
    </location>
</feature>
<sequence>MKSIKLLTTMFQPVVFAMNRLKFSLKFALIGLFLIIPAIVISLLLSKQILEQIRLGNEVGRGLSYVKSIQQAVNETISSREALLSSDAGKADEAKKRLAAAMDELSASDRKYSSGEATGEKLEKVQEQYAKVKEAPLKDKKEIVDLFAVLVTELNNLITAVGDTSNVNFDGYEGTSYLFNAFASQMLPQTNNTSVMKSIGPDVLARGSLTEDEKLWLRTASVKTRMNALQTSMDTFFRANPKYAEQLQKPTEQAISASNAFSDLVGTKMLNAAEMMSQKTEFDTVVSKTEEANTVLLSALSSTLDEITKERMDSSRSTIVWVMLLVVFVIVLSIYLFSGFYISVIRSIRQLSEASAKLAAGDLRTQIRLQTKDEMSYIAQSFNEMAASLEKLITMNKKVVDQVAESSTILLETSNESASSTEHFNQVIGDIAQGSSTQSEAAQQSSTAMVEMAAGIQRIAESSSTVSEAAIVASTRAENGNTLVQTAITQIDSIHQTVQLAAQIVHTLGQRSSEIGQIVGMISEIANQTNLLALNASIEAARAGEHGSGFAVVAAEVKKLANASKDQAQSIDGLIKDIQDSVGQAVQAMNQGVDDVNVGSGMMKETEAAFRQIMESVQEVAVQIQEISAAAEEMSAGSEEVSASLEEMVDIAAVARDKASDANTSVSVQLKSAETIQSYARKLNELAMNLQTDMGRFKV</sequence>
<evidence type="ECO:0000256" key="7">
    <source>
        <dbReference type="SAM" id="Phobius"/>
    </source>
</evidence>
<dbReference type="InterPro" id="IPR004089">
    <property type="entry name" value="MCPsignal_dom"/>
</dbReference>
<evidence type="ECO:0000256" key="2">
    <source>
        <dbReference type="ARBA" id="ARBA00022475"/>
    </source>
</evidence>
<evidence type="ECO:0000256" key="4">
    <source>
        <dbReference type="ARBA" id="ARBA00023224"/>
    </source>
</evidence>
<dbReference type="GO" id="GO:0005886">
    <property type="term" value="C:plasma membrane"/>
    <property type="evidence" value="ECO:0007669"/>
    <property type="project" value="UniProtKB-SubCell"/>
</dbReference>
<dbReference type="PROSITE" id="PS50885">
    <property type="entry name" value="HAMP"/>
    <property type="match status" value="1"/>
</dbReference>
<feature type="domain" description="HAMP" evidence="9">
    <location>
        <begin position="342"/>
        <end position="394"/>
    </location>
</feature>
<keyword evidence="7" id="KW-1133">Transmembrane helix</keyword>
<keyword evidence="4 6" id="KW-0807">Transducer</keyword>
<gene>
    <name evidence="10" type="ORF">PAESOLCIP111_03006</name>
</gene>
<evidence type="ECO:0000259" key="8">
    <source>
        <dbReference type="PROSITE" id="PS50111"/>
    </source>
</evidence>
<protein>
    <submittedName>
        <fullName evidence="10">IS66 family transposase ISPsy43</fullName>
    </submittedName>
</protein>
<evidence type="ECO:0000259" key="9">
    <source>
        <dbReference type="PROSITE" id="PS50885"/>
    </source>
</evidence>
<organism evidence="10 11">
    <name type="scientific">Paenibacillus solanacearum</name>
    <dbReference type="NCBI Taxonomy" id="2048548"/>
    <lineage>
        <taxon>Bacteria</taxon>
        <taxon>Bacillati</taxon>
        <taxon>Bacillota</taxon>
        <taxon>Bacilli</taxon>
        <taxon>Bacillales</taxon>
        <taxon>Paenibacillaceae</taxon>
        <taxon>Paenibacillus</taxon>
    </lineage>
</organism>
<dbReference type="SMART" id="SM00304">
    <property type="entry name" value="HAMP"/>
    <property type="match status" value="1"/>
</dbReference>
<dbReference type="PROSITE" id="PS50111">
    <property type="entry name" value="CHEMOTAXIS_TRANSDUC_2"/>
    <property type="match status" value="1"/>
</dbReference>
<keyword evidence="7" id="KW-0812">Transmembrane</keyword>
<dbReference type="Pfam" id="PF00015">
    <property type="entry name" value="MCPsignal"/>
    <property type="match status" value="1"/>
</dbReference>
<evidence type="ECO:0000313" key="11">
    <source>
        <dbReference type="Proteomes" id="UP000693672"/>
    </source>
</evidence>
<feature type="transmembrane region" description="Helical" evidence="7">
    <location>
        <begin position="319"/>
        <end position="342"/>
    </location>
</feature>
<evidence type="ECO:0000256" key="1">
    <source>
        <dbReference type="ARBA" id="ARBA00004236"/>
    </source>
</evidence>
<dbReference type="Pfam" id="PF00672">
    <property type="entry name" value="HAMP"/>
    <property type="match status" value="1"/>
</dbReference>
<feature type="domain" description="Methyl-accepting transducer" evidence="8">
    <location>
        <begin position="413"/>
        <end position="649"/>
    </location>
</feature>
<evidence type="ECO:0000256" key="3">
    <source>
        <dbReference type="ARBA" id="ARBA00023136"/>
    </source>
</evidence>
<dbReference type="CDD" id="cd11386">
    <property type="entry name" value="MCP_signal"/>
    <property type="match status" value="1"/>
</dbReference>
<evidence type="ECO:0000256" key="5">
    <source>
        <dbReference type="ARBA" id="ARBA00029447"/>
    </source>
</evidence>
<keyword evidence="3 7" id="KW-0472">Membrane</keyword>
<reference evidence="10" key="1">
    <citation type="submission" date="2021-06" db="EMBL/GenBank/DDBJ databases">
        <authorList>
            <person name="Criscuolo A."/>
        </authorList>
    </citation>
    <scope>NUCLEOTIDE SEQUENCE</scope>
    <source>
        <strain evidence="10">CIP111600</strain>
    </source>
</reference>
<dbReference type="GO" id="GO:0007165">
    <property type="term" value="P:signal transduction"/>
    <property type="evidence" value="ECO:0007669"/>
    <property type="project" value="UniProtKB-KW"/>
</dbReference>
<comment type="similarity">
    <text evidence="5">Belongs to the methyl-accepting chemotaxis (MCP) protein family.</text>
</comment>
<comment type="subcellular location">
    <subcellularLocation>
        <location evidence="1">Cell membrane</location>
    </subcellularLocation>
</comment>
<comment type="caution">
    <text evidence="10">The sequence shown here is derived from an EMBL/GenBank/DDBJ whole genome shotgun (WGS) entry which is preliminary data.</text>
</comment>
<evidence type="ECO:0000313" key="10">
    <source>
        <dbReference type="EMBL" id="CAG7628312.1"/>
    </source>
</evidence>
<accession>A0A916K4D6</accession>
<keyword evidence="2" id="KW-1003">Cell membrane</keyword>
<dbReference type="AlphaFoldDB" id="A0A916K4D6"/>
<proteinExistence type="inferred from homology"/>
<dbReference type="EMBL" id="CAJVAS010000011">
    <property type="protein sequence ID" value="CAG7628312.1"/>
    <property type="molecule type" value="Genomic_DNA"/>
</dbReference>
<evidence type="ECO:0000256" key="6">
    <source>
        <dbReference type="PROSITE-ProRule" id="PRU00284"/>
    </source>
</evidence>
<dbReference type="Proteomes" id="UP000693672">
    <property type="component" value="Unassembled WGS sequence"/>
</dbReference>
<dbReference type="CDD" id="cd06225">
    <property type="entry name" value="HAMP"/>
    <property type="match status" value="1"/>
</dbReference>
<name>A0A916K4D6_9BACL</name>
<dbReference type="SMART" id="SM00283">
    <property type="entry name" value="MA"/>
    <property type="match status" value="1"/>
</dbReference>
<dbReference type="PANTHER" id="PTHR32089:SF112">
    <property type="entry name" value="LYSOZYME-LIKE PROTEIN-RELATED"/>
    <property type="match status" value="1"/>
</dbReference>
<dbReference type="RefSeq" id="WP_218092762.1">
    <property type="nucleotide sequence ID" value="NZ_CAJVAS010000011.1"/>
</dbReference>
<dbReference type="PANTHER" id="PTHR32089">
    <property type="entry name" value="METHYL-ACCEPTING CHEMOTAXIS PROTEIN MCPB"/>
    <property type="match status" value="1"/>
</dbReference>
<keyword evidence="11" id="KW-1185">Reference proteome</keyword>
<dbReference type="InterPro" id="IPR003660">
    <property type="entry name" value="HAMP_dom"/>
</dbReference>